<dbReference type="EMBL" id="CP011071">
    <property type="protein sequence ID" value="AKA35635.1"/>
    <property type="molecule type" value="Genomic_DNA"/>
</dbReference>
<protein>
    <submittedName>
        <fullName evidence="1">Uncharacterized protein</fullName>
    </submittedName>
</protein>
<dbReference type="HOGENOM" id="CLU_079906_0_0_10"/>
<dbReference type="Proteomes" id="UP000032726">
    <property type="component" value="Chromosome"/>
</dbReference>
<dbReference type="KEGG" id="mlt:VC82_2034"/>
<organism evidence="1 2">
    <name type="scientific">Flagellimonas lutaonensis</name>
    <dbReference type="NCBI Taxonomy" id="516051"/>
    <lineage>
        <taxon>Bacteria</taxon>
        <taxon>Pseudomonadati</taxon>
        <taxon>Bacteroidota</taxon>
        <taxon>Flavobacteriia</taxon>
        <taxon>Flavobacteriales</taxon>
        <taxon>Flavobacteriaceae</taxon>
        <taxon>Flagellimonas</taxon>
    </lineage>
</organism>
<evidence type="ECO:0000313" key="1">
    <source>
        <dbReference type="EMBL" id="AKA35635.1"/>
    </source>
</evidence>
<keyword evidence="2" id="KW-1185">Reference proteome</keyword>
<dbReference type="STRING" id="516051.VC82_2034"/>
<name>A0A0D5YTS2_9FLAO</name>
<dbReference type="AlphaFoldDB" id="A0A0D5YTS2"/>
<reference evidence="1 2" key="1">
    <citation type="submission" date="2015-03" db="EMBL/GenBank/DDBJ databases">
        <title>Complete genome sequence of Muricauda lutaonensis CC-HSB-11T, isolated from a coastal hot spring.</title>
        <authorList>
            <person name="Kim K.M."/>
        </authorList>
    </citation>
    <scope>NUCLEOTIDE SEQUENCE [LARGE SCALE GENOMIC DNA]</scope>
    <source>
        <strain evidence="1 2">CC-HSB-11</strain>
    </source>
</reference>
<evidence type="ECO:0000313" key="2">
    <source>
        <dbReference type="Proteomes" id="UP000032726"/>
    </source>
</evidence>
<accession>A0A0D5YTS2</accession>
<proteinExistence type="predicted"/>
<sequence length="257" mass="29204">MPSQNLKIKFEGQGISLGTISSNELADVLSSYESALIHTILKDNPELKDAPVFVSLISVKEGSAEYFLSPTHEEVTLAAADRINTAIKERKTNTLPYKTVESLNSIWKFTYRRNCKAVLNGSSNIQSVEINPDWEIKIDETFYYKGETTIYGILERVGGSKPRIRVKLDDNQVVYSDVPSEMAKILATRLYESVALKGFAKWRIDDYAIEEFKALDYVLIEDLPLKKSIEELGNVIGKYWKKISSPDDYLNNLRYQD</sequence>
<dbReference type="OrthoDB" id="1441841at2"/>
<dbReference type="RefSeq" id="WP_045802267.1">
    <property type="nucleotide sequence ID" value="NZ_CP011071.1"/>
</dbReference>
<gene>
    <name evidence="1" type="ORF">VC82_2034</name>
</gene>